<proteinExistence type="inferred from homology"/>
<protein>
    <recommendedName>
        <fullName evidence="5">ABC transporter substrate-binding protein</fullName>
    </recommendedName>
</protein>
<dbReference type="Gene3D" id="3.40.190.150">
    <property type="entry name" value="Bordetella uptake gene, domain 1"/>
    <property type="match status" value="1"/>
</dbReference>
<dbReference type="InterPro" id="IPR042100">
    <property type="entry name" value="Bug_dom1"/>
</dbReference>
<gene>
    <name evidence="3" type="ORF">C7R54_25420</name>
</gene>
<dbReference type="SUPFAM" id="SSF53850">
    <property type="entry name" value="Periplasmic binding protein-like II"/>
    <property type="match status" value="1"/>
</dbReference>
<dbReference type="AlphaFoldDB" id="A0A4Q1HEE5"/>
<evidence type="ECO:0000256" key="1">
    <source>
        <dbReference type="ARBA" id="ARBA00006987"/>
    </source>
</evidence>
<dbReference type="Gene3D" id="3.40.190.10">
    <property type="entry name" value="Periplasmic binding protein-like II"/>
    <property type="match status" value="1"/>
</dbReference>
<evidence type="ECO:0000313" key="3">
    <source>
        <dbReference type="EMBL" id="RXN84696.1"/>
    </source>
</evidence>
<accession>A0A4Q1HEE5</accession>
<sequence>MPTRLSHLCLAAAVLLGVAQPAAHADDYPSKPIRFIVPFSAGGQLDYVARLVAQPMGENLKQNVIVENVSGGGGNIGGMKAANAAPDGYTVLEYGGNYPIAKHLSPDLAYDPIGGFELVSGISIAPHVVLVADKLPVHNLGELAAYAKAHPGVLNYGSPGIGSSMNLTFEVIKQHFGIDAVHVPYRGGSNVLNDLAGGQISVGVVAVAPAMPMIKAGKIRAIAVTSSERVAALPGVATVAESGFPGYSSGSWAGLAVPKGTPKAVVERLNQAVRAAVADARVREDLLTQSFTPIAGTPEELAARVRQESDSYGPLIKRLGLRAE</sequence>
<dbReference type="PANTHER" id="PTHR42928:SF5">
    <property type="entry name" value="BLR1237 PROTEIN"/>
    <property type="match status" value="1"/>
</dbReference>
<dbReference type="CDD" id="cd07012">
    <property type="entry name" value="PBP2_Bug_TTT"/>
    <property type="match status" value="1"/>
</dbReference>
<keyword evidence="4" id="KW-1185">Reference proteome</keyword>
<evidence type="ECO:0008006" key="5">
    <source>
        <dbReference type="Google" id="ProtNLM"/>
    </source>
</evidence>
<dbReference type="Pfam" id="PF03401">
    <property type="entry name" value="TctC"/>
    <property type="match status" value="1"/>
</dbReference>
<comment type="similarity">
    <text evidence="1">Belongs to the UPF0065 (bug) family.</text>
</comment>
<dbReference type="InterPro" id="IPR005064">
    <property type="entry name" value="BUG"/>
</dbReference>
<evidence type="ECO:0000256" key="2">
    <source>
        <dbReference type="SAM" id="SignalP"/>
    </source>
</evidence>
<reference evidence="3 4" key="1">
    <citation type="journal article" date="2017" name="Int. J. Syst. Evol. Microbiol.">
        <title>Achromobacter aloeverae sp. nov., isolated from the root of Aloe vera (L.) Burm.f.</title>
        <authorList>
            <person name="Kuncharoen N."/>
            <person name="Muramatsu Y."/>
            <person name="Shibata C."/>
            <person name="Kamakura Y."/>
            <person name="Nakagawa Y."/>
            <person name="Tanasupawat S."/>
        </authorList>
    </citation>
    <scope>NUCLEOTIDE SEQUENCE [LARGE SCALE GENOMIC DNA]</scope>
    <source>
        <strain evidence="3 4">AVA-1</strain>
    </source>
</reference>
<dbReference type="Proteomes" id="UP000290849">
    <property type="component" value="Unassembled WGS sequence"/>
</dbReference>
<feature type="signal peptide" evidence="2">
    <location>
        <begin position="1"/>
        <end position="25"/>
    </location>
</feature>
<organism evidence="3 4">
    <name type="scientific">Achromobacter aloeverae</name>
    <dbReference type="NCBI Taxonomy" id="1750518"/>
    <lineage>
        <taxon>Bacteria</taxon>
        <taxon>Pseudomonadati</taxon>
        <taxon>Pseudomonadota</taxon>
        <taxon>Betaproteobacteria</taxon>
        <taxon>Burkholderiales</taxon>
        <taxon>Alcaligenaceae</taxon>
        <taxon>Achromobacter</taxon>
    </lineage>
</organism>
<feature type="chain" id="PRO_5020258212" description="ABC transporter substrate-binding protein" evidence="2">
    <location>
        <begin position="26"/>
        <end position="324"/>
    </location>
</feature>
<evidence type="ECO:0000313" key="4">
    <source>
        <dbReference type="Proteomes" id="UP000290849"/>
    </source>
</evidence>
<keyword evidence="2" id="KW-0732">Signal</keyword>
<comment type="caution">
    <text evidence="3">The sequence shown here is derived from an EMBL/GenBank/DDBJ whole genome shotgun (WGS) entry which is preliminary data.</text>
</comment>
<dbReference type="RefSeq" id="WP_129153642.1">
    <property type="nucleotide sequence ID" value="NZ_JBHSDO010000018.1"/>
</dbReference>
<name>A0A4Q1HEE5_9BURK</name>
<dbReference type="OrthoDB" id="8655173at2"/>
<dbReference type="PIRSF" id="PIRSF017082">
    <property type="entry name" value="YflP"/>
    <property type="match status" value="1"/>
</dbReference>
<dbReference type="PANTHER" id="PTHR42928">
    <property type="entry name" value="TRICARBOXYLATE-BINDING PROTEIN"/>
    <property type="match status" value="1"/>
</dbReference>
<dbReference type="EMBL" id="PYAL01000008">
    <property type="protein sequence ID" value="RXN84696.1"/>
    <property type="molecule type" value="Genomic_DNA"/>
</dbReference>